<gene>
    <name evidence="1" type="ORF">H6G81_26555</name>
</gene>
<dbReference type="EMBL" id="JACJTA010000079">
    <property type="protein sequence ID" value="MBD2607980.1"/>
    <property type="molecule type" value="Genomic_DNA"/>
</dbReference>
<evidence type="ECO:0000313" key="2">
    <source>
        <dbReference type="Proteomes" id="UP000660380"/>
    </source>
</evidence>
<accession>A0ABR8GWS7</accession>
<sequence length="140" mass="16026">MNKYSEFKSVEGDINGITAYVVFGIIGDIPQPDIITSLLQIEPSSIRQKKGDREGIWLISSKNKLNTSSLEKHLDYLLYQLEFKHNDLIEILNSSAVTAYFNVVWKTIKIPNGPILTPTYLRRIANLKAYLSFYNRSLED</sequence>
<name>A0ABR8GWS7_9CYAN</name>
<dbReference type="InterPro" id="IPR025459">
    <property type="entry name" value="DUF4279"/>
</dbReference>
<reference evidence="1 2" key="1">
    <citation type="journal article" date="2020" name="ISME J.">
        <title>Comparative genomics reveals insights into cyanobacterial evolution and habitat adaptation.</title>
        <authorList>
            <person name="Chen M.Y."/>
            <person name="Teng W.K."/>
            <person name="Zhao L."/>
            <person name="Hu C.X."/>
            <person name="Zhou Y.K."/>
            <person name="Han B.P."/>
            <person name="Song L.R."/>
            <person name="Shu W.S."/>
        </authorList>
    </citation>
    <scope>NUCLEOTIDE SEQUENCE [LARGE SCALE GENOMIC DNA]</scope>
    <source>
        <strain evidence="1 2">FACHB-248</strain>
    </source>
</reference>
<evidence type="ECO:0000313" key="1">
    <source>
        <dbReference type="EMBL" id="MBD2607980.1"/>
    </source>
</evidence>
<comment type="caution">
    <text evidence="1">The sequence shown here is derived from an EMBL/GenBank/DDBJ whole genome shotgun (WGS) entry which is preliminary data.</text>
</comment>
<protein>
    <submittedName>
        <fullName evidence="1">DUF4279 domain-containing protein</fullName>
    </submittedName>
</protein>
<proteinExistence type="predicted"/>
<keyword evidence="2" id="KW-1185">Reference proteome</keyword>
<dbReference type="Proteomes" id="UP000660380">
    <property type="component" value="Unassembled WGS sequence"/>
</dbReference>
<dbReference type="Pfam" id="PF14106">
    <property type="entry name" value="DUF4279"/>
    <property type="match status" value="1"/>
</dbReference>
<organism evidence="1 2">
    <name type="scientific">Scytonema hofmannii FACHB-248</name>
    <dbReference type="NCBI Taxonomy" id="1842502"/>
    <lineage>
        <taxon>Bacteria</taxon>
        <taxon>Bacillati</taxon>
        <taxon>Cyanobacteriota</taxon>
        <taxon>Cyanophyceae</taxon>
        <taxon>Nostocales</taxon>
        <taxon>Scytonemataceae</taxon>
        <taxon>Scytonema</taxon>
    </lineage>
</organism>
<dbReference type="RefSeq" id="WP_029630992.1">
    <property type="nucleotide sequence ID" value="NZ_JACJTA010000079.1"/>
</dbReference>